<accession>A0A4R6QSX5</accession>
<evidence type="ECO:0008006" key="3">
    <source>
        <dbReference type="Google" id="ProtNLM"/>
    </source>
</evidence>
<gene>
    <name evidence="1" type="ORF">DES47_101816</name>
</gene>
<evidence type="ECO:0000313" key="2">
    <source>
        <dbReference type="Proteomes" id="UP000295361"/>
    </source>
</evidence>
<comment type="caution">
    <text evidence="1">The sequence shown here is derived from an EMBL/GenBank/DDBJ whole genome shotgun (WGS) entry which is preliminary data.</text>
</comment>
<dbReference type="OrthoDB" id="8736397at2"/>
<dbReference type="RefSeq" id="WP_133699357.1">
    <property type="nucleotide sequence ID" value="NZ_SNXS01000001.1"/>
</dbReference>
<dbReference type="InParanoid" id="A0A4R6QSX5"/>
<evidence type="ECO:0000313" key="1">
    <source>
        <dbReference type="EMBL" id="TDP74750.1"/>
    </source>
</evidence>
<protein>
    <recommendedName>
        <fullName evidence="3">Integrase catalytic domain-containing protein</fullName>
    </recommendedName>
</protein>
<sequence length="684" mass="77442">MSHPSNSEDRRKAMLLKVPKDFKKIESWPDVDDEFIEERYRPRVKALRHAAKLFLLNQSAAELGKAANMRPSRVLDYLDVAIAPWVEGTGITGVRAFVPYLVQKERTRRADLPVVEEGHAETAGFGGAFEKLFADHPAIETELTKFLNGYKRPNKVTPKTLHNEFQLICKDQKLTERDYPLNCESKGFWPLCRWFKTKYLPEHLMPHIRRNSGRAAAVAAGHQMGDGESRTPRCDYLAWVIDECDSNIEGKVEIPSTRWGGEVVKMRRFPVLRLRSTGDFAVNIAFHVCFTRQAKGTDIIQLFRNAVLGQPMPPMVDPNMRPVDGAGFPQNLFKELSLVVPIVVYLDNALAHLFNDLQELVMRLFGGRVVLGAPGSPKGRPEIESNIHRTRKCFVLQLPGALGSGPQDPLRQIAARPTEQLVHANHIAQGIYCVLANENVSDTSSAGYLDGFTRLKALLARGDFEPNYLPEHKRSPYNFCAPIRKRVQCDITKSGRLPFIRFGDRRYSSQWLKSNPPDGVKEYWVLQDSDDLRTAILLDDRMSYVDTLNCEGAWGRVPFDSRIQQIYDRRKRAARFKLQPRDLPLFEVLQFLCDGAKSDWSMAQDYAYFMTYLKRMVSPEELATAQMEYGFEDVPMVYADGYVPPTRSATPAPAPAGYVTAAPRAAPVAPRLPARRFSVPRGMR</sequence>
<reference evidence="1 2" key="1">
    <citation type="submission" date="2019-03" db="EMBL/GenBank/DDBJ databases">
        <title>Genomic Encyclopedia of Type Strains, Phase IV (KMG-IV): sequencing the most valuable type-strain genomes for metagenomic binning, comparative biology and taxonomic classification.</title>
        <authorList>
            <person name="Goeker M."/>
        </authorList>
    </citation>
    <scope>NUCLEOTIDE SEQUENCE [LARGE SCALE GENOMIC DNA]</scope>
    <source>
        <strain evidence="1 2">DSM 16998</strain>
    </source>
</reference>
<keyword evidence="2" id="KW-1185">Reference proteome</keyword>
<dbReference type="Proteomes" id="UP000295361">
    <property type="component" value="Unassembled WGS sequence"/>
</dbReference>
<dbReference type="AlphaFoldDB" id="A0A4R6QSX5"/>
<dbReference type="EMBL" id="SNXS01000001">
    <property type="protein sequence ID" value="TDP74750.1"/>
    <property type="molecule type" value="Genomic_DNA"/>
</dbReference>
<proteinExistence type="predicted"/>
<organism evidence="1 2">
    <name type="scientific">Roseateles toxinivorans</name>
    <dbReference type="NCBI Taxonomy" id="270368"/>
    <lineage>
        <taxon>Bacteria</taxon>
        <taxon>Pseudomonadati</taxon>
        <taxon>Pseudomonadota</taxon>
        <taxon>Betaproteobacteria</taxon>
        <taxon>Burkholderiales</taxon>
        <taxon>Sphaerotilaceae</taxon>
        <taxon>Roseateles</taxon>
    </lineage>
</organism>
<name>A0A4R6QSX5_9BURK</name>